<dbReference type="Pfam" id="PF04647">
    <property type="entry name" value="AgrB"/>
    <property type="match status" value="1"/>
</dbReference>
<dbReference type="AlphaFoldDB" id="A0A0C7L5P1"/>
<name>A0A0C7L5P1_PARSO</name>
<feature type="transmembrane region" description="Helical" evidence="8">
    <location>
        <begin position="29"/>
        <end position="51"/>
    </location>
</feature>
<dbReference type="InterPro" id="IPR006741">
    <property type="entry name" value="AgrB"/>
</dbReference>
<keyword evidence="4 8" id="KW-0812">Transmembrane</keyword>
<proteinExistence type="predicted"/>
<feature type="transmembrane region" description="Helical" evidence="8">
    <location>
        <begin position="108"/>
        <end position="126"/>
    </location>
</feature>
<feature type="transmembrane region" description="Helical" evidence="8">
    <location>
        <begin position="82"/>
        <end position="102"/>
    </location>
</feature>
<dbReference type="GO" id="GO:0016020">
    <property type="term" value="C:membrane"/>
    <property type="evidence" value="ECO:0007669"/>
    <property type="project" value="InterPro"/>
</dbReference>
<dbReference type="GO" id="GO:0009372">
    <property type="term" value="P:quorum sensing"/>
    <property type="evidence" value="ECO:0007669"/>
    <property type="project" value="UniProtKB-KW"/>
</dbReference>
<evidence type="ECO:0000313" key="10">
    <source>
        <dbReference type="Proteomes" id="UP000049127"/>
    </source>
</evidence>
<keyword evidence="1" id="KW-1003">Cell membrane</keyword>
<evidence type="ECO:0000256" key="4">
    <source>
        <dbReference type="ARBA" id="ARBA00022692"/>
    </source>
</evidence>
<evidence type="ECO:0000256" key="2">
    <source>
        <dbReference type="ARBA" id="ARBA00022654"/>
    </source>
</evidence>
<evidence type="ECO:0000256" key="8">
    <source>
        <dbReference type="SAM" id="Phobius"/>
    </source>
</evidence>
<dbReference type="EC" id="3.4.-.-" evidence="9"/>
<evidence type="ECO:0000256" key="5">
    <source>
        <dbReference type="ARBA" id="ARBA00022801"/>
    </source>
</evidence>
<dbReference type="EMBL" id="CEKZ01000027">
    <property type="protein sequence ID" value="CEP41801.1"/>
    <property type="molecule type" value="Genomic_DNA"/>
</dbReference>
<sequence length="201" mass="23438">MVKLCAKKITSFLLSNEAINLDDYELYKYGFETLIAFIINISIILIISFIAGKFKYTLLFLGCYCPTRQYTGGYHAENYKKCLGLFIIIYLINIMILDWIKILKLNDILLLMELIGFMGIWILAPIEHREKPLTHKEILHYKTVSRILTVSILILTFIGMNFKLTYEYSMYASSSIIWIFIMLNLAMIKDKGGYKYGETFK</sequence>
<accession>A0A0C7L5P1</accession>
<keyword evidence="3" id="KW-0645">Protease</keyword>
<evidence type="ECO:0000256" key="6">
    <source>
        <dbReference type="ARBA" id="ARBA00022989"/>
    </source>
</evidence>
<reference evidence="9 10" key="1">
    <citation type="submission" date="2015-01" db="EMBL/GenBank/DDBJ databases">
        <authorList>
            <person name="Aslett A.Martin."/>
            <person name="De Silva Nishadi"/>
        </authorList>
    </citation>
    <scope>NUCLEOTIDE SEQUENCE [LARGE SCALE GENOMIC DNA]</scope>
    <source>
        <strain evidence="9 10">R28058</strain>
    </source>
</reference>
<keyword evidence="2" id="KW-0673">Quorum sensing</keyword>
<dbReference type="SMART" id="SM00793">
    <property type="entry name" value="AgrB"/>
    <property type="match status" value="1"/>
</dbReference>
<evidence type="ECO:0000256" key="3">
    <source>
        <dbReference type="ARBA" id="ARBA00022670"/>
    </source>
</evidence>
<feature type="transmembrane region" description="Helical" evidence="8">
    <location>
        <begin position="170"/>
        <end position="188"/>
    </location>
</feature>
<organism evidence="9 10">
    <name type="scientific">Paraclostridium sordellii</name>
    <name type="common">Clostridium sordellii</name>
    <dbReference type="NCBI Taxonomy" id="1505"/>
    <lineage>
        <taxon>Bacteria</taxon>
        <taxon>Bacillati</taxon>
        <taxon>Bacillota</taxon>
        <taxon>Clostridia</taxon>
        <taxon>Peptostreptococcales</taxon>
        <taxon>Peptostreptococcaceae</taxon>
        <taxon>Paraclostridium</taxon>
    </lineage>
</organism>
<dbReference type="Proteomes" id="UP000049127">
    <property type="component" value="Unassembled WGS sequence"/>
</dbReference>
<dbReference type="GO" id="GO:0008233">
    <property type="term" value="F:peptidase activity"/>
    <property type="evidence" value="ECO:0007669"/>
    <property type="project" value="UniProtKB-KW"/>
</dbReference>
<keyword evidence="7 8" id="KW-0472">Membrane</keyword>
<keyword evidence="5 9" id="KW-0378">Hydrolase</keyword>
<feature type="transmembrane region" description="Helical" evidence="8">
    <location>
        <begin position="147"/>
        <end position="164"/>
    </location>
</feature>
<gene>
    <name evidence="9" type="primary">agrB1_2</name>
    <name evidence="9" type="ORF">R28058_32701</name>
</gene>
<evidence type="ECO:0000256" key="1">
    <source>
        <dbReference type="ARBA" id="ARBA00022475"/>
    </source>
</evidence>
<evidence type="ECO:0000313" key="9">
    <source>
        <dbReference type="EMBL" id="CEP41801.1"/>
    </source>
</evidence>
<dbReference type="GO" id="GO:0006508">
    <property type="term" value="P:proteolysis"/>
    <property type="evidence" value="ECO:0007669"/>
    <property type="project" value="UniProtKB-KW"/>
</dbReference>
<evidence type="ECO:0000256" key="7">
    <source>
        <dbReference type="ARBA" id="ARBA00023136"/>
    </source>
</evidence>
<dbReference type="RefSeq" id="WP_055343268.1">
    <property type="nucleotide sequence ID" value="NZ_CEKZ01000027.1"/>
</dbReference>
<dbReference type="OrthoDB" id="9815055at2"/>
<keyword evidence="6 8" id="KW-1133">Transmembrane helix</keyword>
<protein>
    <submittedName>
        <fullName evidence="9">Accessory gene regulator protein B</fullName>
        <ecNumber evidence="9">3.4.-.-</ecNumber>
    </submittedName>
</protein>